<feature type="transmembrane region" description="Helical" evidence="1">
    <location>
        <begin position="35"/>
        <end position="57"/>
    </location>
</feature>
<dbReference type="EMBL" id="JAAALK010000288">
    <property type="protein sequence ID" value="KAG8052650.1"/>
    <property type="molecule type" value="Genomic_DNA"/>
</dbReference>
<reference evidence="2" key="2">
    <citation type="submission" date="2021-02" db="EMBL/GenBank/DDBJ databases">
        <authorList>
            <person name="Kimball J.A."/>
            <person name="Haas M.W."/>
            <person name="Macchietto M."/>
            <person name="Kono T."/>
            <person name="Duquette J."/>
            <person name="Shao M."/>
        </authorList>
    </citation>
    <scope>NUCLEOTIDE SEQUENCE</scope>
    <source>
        <tissue evidence="2">Fresh leaf tissue</tissue>
    </source>
</reference>
<sequence>MYSKNLITLLSPLKICINIFLSSKFWNLQLDTSNVVWIISITMTTMMLSIFIIRTSVTTTPVKPPTMGKGIFIIIIIIFFLMAVLRFIFIIKPNTMTMSMITSCTSDLMTNTPATTTTISKMVMKTTSKTRIFITRFVMVMWSSSSRRRKMLIEHPLHGLHKRVCHSAHLSP</sequence>
<proteinExistence type="predicted"/>
<evidence type="ECO:0000256" key="1">
    <source>
        <dbReference type="SAM" id="Phobius"/>
    </source>
</evidence>
<evidence type="ECO:0000313" key="3">
    <source>
        <dbReference type="Proteomes" id="UP000729402"/>
    </source>
</evidence>
<accession>A0A8J5V781</accession>
<evidence type="ECO:0000313" key="2">
    <source>
        <dbReference type="EMBL" id="KAG8052650.1"/>
    </source>
</evidence>
<keyword evidence="1" id="KW-1133">Transmembrane helix</keyword>
<name>A0A8J5V781_ZIZPA</name>
<keyword evidence="3" id="KW-1185">Reference proteome</keyword>
<keyword evidence="1" id="KW-0472">Membrane</keyword>
<organism evidence="2 3">
    <name type="scientific">Zizania palustris</name>
    <name type="common">Northern wild rice</name>
    <dbReference type="NCBI Taxonomy" id="103762"/>
    <lineage>
        <taxon>Eukaryota</taxon>
        <taxon>Viridiplantae</taxon>
        <taxon>Streptophyta</taxon>
        <taxon>Embryophyta</taxon>
        <taxon>Tracheophyta</taxon>
        <taxon>Spermatophyta</taxon>
        <taxon>Magnoliopsida</taxon>
        <taxon>Liliopsida</taxon>
        <taxon>Poales</taxon>
        <taxon>Poaceae</taxon>
        <taxon>BOP clade</taxon>
        <taxon>Oryzoideae</taxon>
        <taxon>Oryzeae</taxon>
        <taxon>Zizaniinae</taxon>
        <taxon>Zizania</taxon>
    </lineage>
</organism>
<dbReference type="Proteomes" id="UP000729402">
    <property type="component" value="Unassembled WGS sequence"/>
</dbReference>
<keyword evidence="1" id="KW-0812">Transmembrane</keyword>
<reference evidence="2" key="1">
    <citation type="journal article" date="2021" name="bioRxiv">
        <title>Whole Genome Assembly and Annotation of Northern Wild Rice, Zizania palustris L., Supports a Whole Genome Duplication in the Zizania Genus.</title>
        <authorList>
            <person name="Haas M."/>
            <person name="Kono T."/>
            <person name="Macchietto M."/>
            <person name="Millas R."/>
            <person name="McGilp L."/>
            <person name="Shao M."/>
            <person name="Duquette J."/>
            <person name="Hirsch C.N."/>
            <person name="Kimball J."/>
        </authorList>
    </citation>
    <scope>NUCLEOTIDE SEQUENCE</scope>
    <source>
        <tissue evidence="2">Fresh leaf tissue</tissue>
    </source>
</reference>
<gene>
    <name evidence="2" type="ORF">GUJ93_ZPchr0001g32766</name>
</gene>
<dbReference type="AlphaFoldDB" id="A0A8J5V781"/>
<feature type="transmembrane region" description="Helical" evidence="1">
    <location>
        <begin position="69"/>
        <end position="91"/>
    </location>
</feature>
<comment type="caution">
    <text evidence="2">The sequence shown here is derived from an EMBL/GenBank/DDBJ whole genome shotgun (WGS) entry which is preliminary data.</text>
</comment>
<protein>
    <submittedName>
        <fullName evidence="2">Uncharacterized protein</fullName>
    </submittedName>
</protein>